<proteinExistence type="predicted"/>
<comment type="caution">
    <text evidence="1">The sequence shown here is derived from an EMBL/GenBank/DDBJ whole genome shotgun (WGS) entry which is preliminary data.</text>
</comment>
<dbReference type="Gene3D" id="1.10.10.10">
    <property type="entry name" value="Winged helix-like DNA-binding domain superfamily/Winged helix DNA-binding domain"/>
    <property type="match status" value="1"/>
</dbReference>
<dbReference type="EMBL" id="JAGIOH010000001">
    <property type="protein sequence ID" value="MBP2400781.1"/>
    <property type="molecule type" value="Genomic_DNA"/>
</dbReference>
<name>A0ABS4XW92_9ACTN</name>
<dbReference type="Proteomes" id="UP001519291">
    <property type="component" value="Unassembled WGS sequence"/>
</dbReference>
<gene>
    <name evidence="1" type="ORF">JO379_000250</name>
</gene>
<evidence type="ECO:0000313" key="1">
    <source>
        <dbReference type="EMBL" id="MBP2400781.1"/>
    </source>
</evidence>
<dbReference type="SUPFAM" id="SSF46689">
    <property type="entry name" value="Homeodomain-like"/>
    <property type="match status" value="1"/>
</dbReference>
<accession>A0ABS4XW92</accession>
<dbReference type="InterPro" id="IPR036388">
    <property type="entry name" value="WH-like_DNA-bd_sf"/>
</dbReference>
<dbReference type="RefSeq" id="WP_209513356.1">
    <property type="nucleotide sequence ID" value="NZ_JAGIOH010000001.1"/>
</dbReference>
<keyword evidence="2" id="KW-1185">Reference proteome</keyword>
<protein>
    <submittedName>
        <fullName evidence="1">Transposase</fullName>
    </submittedName>
</protein>
<sequence length="97" mass="10747">MQTSSLHGRRSAASVRHEWSAIKAVAAKLGIGTTETLRKWIRRDQIDSGARLGTTTEEPAQVKAMKKEITELKRANEILKAVASFFAAELDRPLTRS</sequence>
<organism evidence="1 2">
    <name type="scientific">Streptomyces syringium</name>
    <dbReference type="NCBI Taxonomy" id="76729"/>
    <lineage>
        <taxon>Bacteria</taxon>
        <taxon>Bacillati</taxon>
        <taxon>Actinomycetota</taxon>
        <taxon>Actinomycetes</taxon>
        <taxon>Kitasatosporales</taxon>
        <taxon>Streptomycetaceae</taxon>
        <taxon>Streptomyces</taxon>
    </lineage>
</organism>
<dbReference type="GeneID" id="91567142"/>
<reference evidence="1 2" key="1">
    <citation type="submission" date="2021-03" db="EMBL/GenBank/DDBJ databases">
        <title>Sequencing the genomes of 1000 actinobacteria strains.</title>
        <authorList>
            <person name="Klenk H.-P."/>
        </authorList>
    </citation>
    <scope>NUCLEOTIDE SEQUENCE [LARGE SCALE GENOMIC DNA]</scope>
    <source>
        <strain evidence="1 2">DSM 41480</strain>
    </source>
</reference>
<dbReference type="InterPro" id="IPR009057">
    <property type="entry name" value="Homeodomain-like_sf"/>
</dbReference>
<evidence type="ECO:0000313" key="2">
    <source>
        <dbReference type="Proteomes" id="UP001519291"/>
    </source>
</evidence>